<evidence type="ECO:0000313" key="2">
    <source>
        <dbReference type="EMBL" id="MPM68665.1"/>
    </source>
</evidence>
<comment type="caution">
    <text evidence="2">The sequence shown here is derived from an EMBL/GenBank/DDBJ whole genome shotgun (WGS) entry which is preliminary data.</text>
</comment>
<dbReference type="Gene3D" id="2.40.30.10">
    <property type="entry name" value="Translation factors"/>
    <property type="match status" value="1"/>
</dbReference>
<organism evidence="2">
    <name type="scientific">bioreactor metagenome</name>
    <dbReference type="NCBI Taxonomy" id="1076179"/>
    <lineage>
        <taxon>unclassified sequences</taxon>
        <taxon>metagenomes</taxon>
        <taxon>ecological metagenomes</taxon>
    </lineage>
</organism>
<feature type="domain" description="Peptidase family U32 C-terminal" evidence="1">
    <location>
        <begin position="59"/>
        <end position="136"/>
    </location>
</feature>
<accession>A0A645BTL0</accession>
<dbReference type="InterPro" id="IPR032525">
    <property type="entry name" value="Peptidase_U32_C"/>
</dbReference>
<proteinExistence type="predicted"/>
<dbReference type="AlphaFoldDB" id="A0A645BTL0"/>
<sequence>MTEAYRRAIDGGFEEALYDEVCAVSHRSYFEGFAAGVPARGDRGWQGQLHGESTYQYTTEFMAHVRDWRDGRALCSMRNRIHTGDLLEALTPQGVYPLPVTAMWDENGSPIEDAKTPDMPFYIACERPLPPDSMLRRRVGTE</sequence>
<evidence type="ECO:0000259" key="1">
    <source>
        <dbReference type="Pfam" id="PF16325"/>
    </source>
</evidence>
<dbReference type="EMBL" id="VSSQ01022386">
    <property type="protein sequence ID" value="MPM68665.1"/>
    <property type="molecule type" value="Genomic_DNA"/>
</dbReference>
<protein>
    <recommendedName>
        <fullName evidence="1">Peptidase family U32 C-terminal domain-containing protein</fullName>
    </recommendedName>
</protein>
<dbReference type="Pfam" id="PF16325">
    <property type="entry name" value="Peptidase_U32_C"/>
    <property type="match status" value="1"/>
</dbReference>
<gene>
    <name evidence="2" type="ORF">SDC9_115599</name>
</gene>
<reference evidence="2" key="1">
    <citation type="submission" date="2019-08" db="EMBL/GenBank/DDBJ databases">
        <authorList>
            <person name="Kucharzyk K."/>
            <person name="Murdoch R.W."/>
            <person name="Higgins S."/>
            <person name="Loffler F."/>
        </authorList>
    </citation>
    <scope>NUCLEOTIDE SEQUENCE</scope>
</reference>
<name>A0A645BTL0_9ZZZZ</name>